<dbReference type="PANTHER" id="PTHR11581:SF0">
    <property type="entry name" value="SMALL RIBOSOMAL SUBUNIT PROTEIN ES4"/>
    <property type="match status" value="1"/>
</dbReference>
<feature type="domain" description="Small ribosomal subunit protein eS4 N-terminal" evidence="6">
    <location>
        <begin position="13"/>
        <end position="53"/>
    </location>
</feature>
<evidence type="ECO:0000313" key="7">
    <source>
        <dbReference type="EMBL" id="CAG8459997.1"/>
    </source>
</evidence>
<feature type="domain" description="Small ribosomal subunit protein eS4 central region" evidence="5">
    <location>
        <begin position="91"/>
        <end position="164"/>
    </location>
</feature>
<sequence length="175" mass="20513">MQYIRYKWNKNARGLKKHLKRLNAPSHWILDKHTGTYNNKKTPRPSSGPHKLRECLPLVIFLRNSLKYAFIKKEVQSILMQCLVKVDEKNGENFHLIYDTKGWFTIHKITTDEATYKLTKVKRVQFGAKGIPYLVTHDGHTIYYPDPIIKVNDTVRLDLETGKIIELIKFEGNFT</sequence>
<dbReference type="Gene3D" id="2.40.50.740">
    <property type="match status" value="1"/>
</dbReference>
<evidence type="ECO:0000256" key="1">
    <source>
        <dbReference type="ARBA" id="ARBA00022730"/>
    </source>
</evidence>
<dbReference type="InterPro" id="IPR013843">
    <property type="entry name" value="Ribosomal_eS4_N"/>
</dbReference>
<keyword evidence="1" id="KW-0699">rRNA-binding</keyword>
<keyword evidence="4" id="KW-0687">Ribonucleoprotein</keyword>
<evidence type="ECO:0000259" key="5">
    <source>
        <dbReference type="Pfam" id="PF00900"/>
    </source>
</evidence>
<accession>A0ABM8VVZ0</accession>
<dbReference type="Proteomes" id="UP000789901">
    <property type="component" value="Unassembled WGS sequence"/>
</dbReference>
<dbReference type="PANTHER" id="PTHR11581">
    <property type="entry name" value="30S/40S RIBOSOMAL PROTEIN S4"/>
    <property type="match status" value="1"/>
</dbReference>
<gene>
    <name evidence="7" type="ORF">GMARGA_LOCUS256</name>
</gene>
<evidence type="ECO:0000256" key="4">
    <source>
        <dbReference type="ARBA" id="ARBA00023274"/>
    </source>
</evidence>
<keyword evidence="2" id="KW-0694">RNA-binding</keyword>
<protein>
    <submittedName>
        <fullName evidence="7">30305_t:CDS:1</fullName>
    </submittedName>
</protein>
<reference evidence="7 8" key="1">
    <citation type="submission" date="2021-06" db="EMBL/GenBank/DDBJ databases">
        <authorList>
            <person name="Kallberg Y."/>
            <person name="Tangrot J."/>
            <person name="Rosling A."/>
        </authorList>
    </citation>
    <scope>NUCLEOTIDE SEQUENCE [LARGE SCALE GENOMIC DNA]</scope>
    <source>
        <strain evidence="7 8">120-4 pot B 10/14</strain>
    </source>
</reference>
<evidence type="ECO:0000259" key="6">
    <source>
        <dbReference type="Pfam" id="PF08071"/>
    </source>
</evidence>
<keyword evidence="3" id="KW-0689">Ribosomal protein</keyword>
<dbReference type="EMBL" id="CAJVQB010000034">
    <property type="protein sequence ID" value="CAG8459997.1"/>
    <property type="molecule type" value="Genomic_DNA"/>
</dbReference>
<dbReference type="InterPro" id="IPR013845">
    <property type="entry name" value="Ribosomal_eS4_central_region"/>
</dbReference>
<dbReference type="PROSITE" id="PS00528">
    <property type="entry name" value="RIBOSOMAL_S4E"/>
    <property type="match status" value="1"/>
</dbReference>
<evidence type="ECO:0000313" key="8">
    <source>
        <dbReference type="Proteomes" id="UP000789901"/>
    </source>
</evidence>
<dbReference type="InterPro" id="IPR038237">
    <property type="entry name" value="Ribosomal_eS4_central_sf"/>
</dbReference>
<organism evidence="7 8">
    <name type="scientific">Gigaspora margarita</name>
    <dbReference type="NCBI Taxonomy" id="4874"/>
    <lineage>
        <taxon>Eukaryota</taxon>
        <taxon>Fungi</taxon>
        <taxon>Fungi incertae sedis</taxon>
        <taxon>Mucoromycota</taxon>
        <taxon>Glomeromycotina</taxon>
        <taxon>Glomeromycetes</taxon>
        <taxon>Diversisporales</taxon>
        <taxon>Gigasporaceae</taxon>
        <taxon>Gigaspora</taxon>
    </lineage>
</organism>
<evidence type="ECO:0000256" key="2">
    <source>
        <dbReference type="ARBA" id="ARBA00022884"/>
    </source>
</evidence>
<dbReference type="Pfam" id="PF08071">
    <property type="entry name" value="RS4NT"/>
    <property type="match status" value="1"/>
</dbReference>
<proteinExistence type="predicted"/>
<dbReference type="InterPro" id="IPR036986">
    <property type="entry name" value="S4_RNA-bd_sf"/>
</dbReference>
<comment type="caution">
    <text evidence="7">The sequence shown here is derived from an EMBL/GenBank/DDBJ whole genome shotgun (WGS) entry which is preliminary data.</text>
</comment>
<dbReference type="InterPro" id="IPR000876">
    <property type="entry name" value="Ribosomal_eS4"/>
</dbReference>
<name>A0ABM8VVZ0_GIGMA</name>
<dbReference type="InterPro" id="IPR018199">
    <property type="entry name" value="Ribosomal_eS4_N_CS"/>
</dbReference>
<dbReference type="Gene3D" id="3.10.290.10">
    <property type="entry name" value="RNA-binding S4 domain"/>
    <property type="match status" value="1"/>
</dbReference>
<dbReference type="Pfam" id="PF00900">
    <property type="entry name" value="Ribosomal_S4e"/>
    <property type="match status" value="1"/>
</dbReference>
<keyword evidence="8" id="KW-1185">Reference proteome</keyword>
<evidence type="ECO:0000256" key="3">
    <source>
        <dbReference type="ARBA" id="ARBA00022980"/>
    </source>
</evidence>